<comment type="caution">
    <text evidence="1">The sequence shown here is derived from an EMBL/GenBank/DDBJ whole genome shotgun (WGS) entry which is preliminary data.</text>
</comment>
<sequence>MVHSSLRMRMLDPNQGRRTATRKVEMWFIRRIMKVSWTKRKTDAEVMDITGYKKSLLYIIRERQFKIFVHINRAGGLEKLLWSAKICGNKSRGSQKHDTQNRQTV</sequence>
<evidence type="ECO:0000313" key="2">
    <source>
        <dbReference type="Proteomes" id="UP000735302"/>
    </source>
</evidence>
<proteinExistence type="predicted"/>
<accession>A0AAV3YI11</accession>
<evidence type="ECO:0000313" key="1">
    <source>
        <dbReference type="EMBL" id="GFN81623.1"/>
    </source>
</evidence>
<name>A0AAV3YI11_9GAST</name>
<protein>
    <submittedName>
        <fullName evidence="1">Uncharacterized protein</fullName>
    </submittedName>
</protein>
<gene>
    <name evidence="1" type="ORF">PoB_000812900</name>
</gene>
<keyword evidence="2" id="KW-1185">Reference proteome</keyword>
<organism evidence="1 2">
    <name type="scientific">Plakobranchus ocellatus</name>
    <dbReference type="NCBI Taxonomy" id="259542"/>
    <lineage>
        <taxon>Eukaryota</taxon>
        <taxon>Metazoa</taxon>
        <taxon>Spiralia</taxon>
        <taxon>Lophotrochozoa</taxon>
        <taxon>Mollusca</taxon>
        <taxon>Gastropoda</taxon>
        <taxon>Heterobranchia</taxon>
        <taxon>Euthyneura</taxon>
        <taxon>Panpulmonata</taxon>
        <taxon>Sacoglossa</taxon>
        <taxon>Placobranchoidea</taxon>
        <taxon>Plakobranchidae</taxon>
        <taxon>Plakobranchus</taxon>
    </lineage>
</organism>
<dbReference type="EMBL" id="BLXT01000945">
    <property type="protein sequence ID" value="GFN81623.1"/>
    <property type="molecule type" value="Genomic_DNA"/>
</dbReference>
<dbReference type="Proteomes" id="UP000735302">
    <property type="component" value="Unassembled WGS sequence"/>
</dbReference>
<dbReference type="AlphaFoldDB" id="A0AAV3YI11"/>
<reference evidence="1 2" key="1">
    <citation type="journal article" date="2021" name="Elife">
        <title>Chloroplast acquisition without the gene transfer in kleptoplastic sea slugs, Plakobranchus ocellatus.</title>
        <authorList>
            <person name="Maeda T."/>
            <person name="Takahashi S."/>
            <person name="Yoshida T."/>
            <person name="Shimamura S."/>
            <person name="Takaki Y."/>
            <person name="Nagai Y."/>
            <person name="Toyoda A."/>
            <person name="Suzuki Y."/>
            <person name="Arimoto A."/>
            <person name="Ishii H."/>
            <person name="Satoh N."/>
            <person name="Nishiyama T."/>
            <person name="Hasebe M."/>
            <person name="Maruyama T."/>
            <person name="Minagawa J."/>
            <person name="Obokata J."/>
            <person name="Shigenobu S."/>
        </authorList>
    </citation>
    <scope>NUCLEOTIDE SEQUENCE [LARGE SCALE GENOMIC DNA]</scope>
</reference>